<gene>
    <name evidence="2" type="ORF">FRACA_2130006</name>
</gene>
<organism evidence="2 3">
    <name type="scientific">Frankia canadensis</name>
    <dbReference type="NCBI Taxonomy" id="1836972"/>
    <lineage>
        <taxon>Bacteria</taxon>
        <taxon>Bacillati</taxon>
        <taxon>Actinomycetota</taxon>
        <taxon>Actinomycetes</taxon>
        <taxon>Frankiales</taxon>
        <taxon>Frankiaceae</taxon>
        <taxon>Frankia</taxon>
    </lineage>
</organism>
<dbReference type="Proteomes" id="UP000234331">
    <property type="component" value="Unassembled WGS sequence"/>
</dbReference>
<evidence type="ECO:0000256" key="1">
    <source>
        <dbReference type="SAM" id="MobiDB-lite"/>
    </source>
</evidence>
<dbReference type="AlphaFoldDB" id="A0A2I2KQT6"/>
<sequence length="106" mass="11973">MSRTAGARTPESTQRLTGHVPDHIHDPADRGGRSASAGHPDLAGIAVGTFYRARKGRWQHPSPTVWPPPATYREMRELATEILPGCQYRRHLLLRYSIIWHRPTTL</sequence>
<reference evidence="2 3" key="1">
    <citation type="submission" date="2017-06" db="EMBL/GenBank/DDBJ databases">
        <authorList>
            <person name="Kim H.J."/>
            <person name="Triplett B.A."/>
        </authorList>
    </citation>
    <scope>NUCLEOTIDE SEQUENCE [LARGE SCALE GENOMIC DNA]</scope>
    <source>
        <strain evidence="2">FRACA_ARgP5</strain>
    </source>
</reference>
<evidence type="ECO:0000313" key="2">
    <source>
        <dbReference type="EMBL" id="SNQ47996.1"/>
    </source>
</evidence>
<name>A0A2I2KQT6_9ACTN</name>
<dbReference type="EMBL" id="FZMO01000128">
    <property type="protein sequence ID" value="SNQ47996.1"/>
    <property type="molecule type" value="Genomic_DNA"/>
</dbReference>
<evidence type="ECO:0000313" key="3">
    <source>
        <dbReference type="Proteomes" id="UP000234331"/>
    </source>
</evidence>
<proteinExistence type="predicted"/>
<feature type="compositionally biased region" description="Basic and acidic residues" evidence="1">
    <location>
        <begin position="20"/>
        <end position="32"/>
    </location>
</feature>
<keyword evidence="3" id="KW-1185">Reference proteome</keyword>
<protein>
    <submittedName>
        <fullName evidence="2">Uncharacterized protein</fullName>
    </submittedName>
</protein>
<feature type="region of interest" description="Disordered" evidence="1">
    <location>
        <begin position="1"/>
        <end position="41"/>
    </location>
</feature>
<accession>A0A2I2KQT6</accession>